<reference evidence="2" key="1">
    <citation type="journal article" date="2005" name="PLoS Biol.">
        <title>New insights into metabolic properties of marine bacteria encoding proteorhodopsins.</title>
        <authorList>
            <person name="Sabehi G."/>
            <person name="Loy A."/>
            <person name="Jung K.H."/>
            <person name="Partha R."/>
            <person name="Spudich J.L."/>
            <person name="Isaacson T."/>
            <person name="Hirschberg J."/>
            <person name="Wagner M."/>
            <person name="Beja O."/>
        </authorList>
    </citation>
    <scope>NUCLEOTIDE SEQUENCE</scope>
</reference>
<dbReference type="AlphaFoldDB" id="Q4PK48"/>
<organism evidence="2">
    <name type="scientific">uncultured bacterium MedeBAC49C08</name>
    <dbReference type="NCBI Taxonomy" id="332274"/>
    <lineage>
        <taxon>Bacteria</taxon>
        <taxon>environmental samples</taxon>
    </lineage>
</organism>
<dbReference type="EMBL" id="DQ077554">
    <property type="protein sequence ID" value="AAY82657.1"/>
    <property type="molecule type" value="Genomic_DNA"/>
</dbReference>
<feature type="transmembrane region" description="Helical" evidence="1">
    <location>
        <begin position="84"/>
        <end position="103"/>
    </location>
</feature>
<keyword evidence="1" id="KW-0812">Transmembrane</keyword>
<keyword evidence="1" id="KW-1133">Transmembrane helix</keyword>
<feature type="transmembrane region" description="Helical" evidence="1">
    <location>
        <begin position="26"/>
        <end position="44"/>
    </location>
</feature>
<proteinExistence type="predicted"/>
<feature type="transmembrane region" description="Helical" evidence="1">
    <location>
        <begin position="56"/>
        <end position="78"/>
    </location>
</feature>
<evidence type="ECO:0000256" key="1">
    <source>
        <dbReference type="SAM" id="Phobius"/>
    </source>
</evidence>
<accession>Q4PK48</accession>
<protein>
    <submittedName>
        <fullName evidence="2">Uncharacterized protein</fullName>
    </submittedName>
</protein>
<keyword evidence="1" id="KW-0472">Membrane</keyword>
<evidence type="ECO:0000313" key="2">
    <source>
        <dbReference type="EMBL" id="AAY82657.1"/>
    </source>
</evidence>
<sequence>MIAIKLSMESILENILVFEDLSLRGFVFGFVHVALILIGYYTGWSINRFLKILSKGYIAGIIGAAGAHVLADLVASLIDPSIRPMTVGIVIGGIIPLLFIPILEKHVIKSDDHIMVGDHEDIKKDLKQEHS</sequence>
<name>Q4PK48_9BACT</name>